<comment type="caution">
    <text evidence="1">The sequence shown here is derived from an EMBL/GenBank/DDBJ whole genome shotgun (WGS) entry which is preliminary data.</text>
</comment>
<organism evidence="1 2">
    <name type="scientific">Diacronema lutheri</name>
    <name type="common">Unicellular marine alga</name>
    <name type="synonym">Monochrysis lutheri</name>
    <dbReference type="NCBI Taxonomy" id="2081491"/>
    <lineage>
        <taxon>Eukaryota</taxon>
        <taxon>Haptista</taxon>
        <taxon>Haptophyta</taxon>
        <taxon>Pavlovophyceae</taxon>
        <taxon>Pavlovales</taxon>
        <taxon>Pavlovaceae</taxon>
        <taxon>Diacronema</taxon>
    </lineage>
</organism>
<proteinExistence type="predicted"/>
<dbReference type="OrthoDB" id="10486758at2759"/>
<accession>A0A8J5Y3Z1</accession>
<keyword evidence="2" id="KW-1185">Reference proteome</keyword>
<dbReference type="AlphaFoldDB" id="A0A8J5Y3Z1"/>
<dbReference type="Gene3D" id="3.30.530.20">
    <property type="match status" value="1"/>
</dbReference>
<dbReference type="Proteomes" id="UP000751190">
    <property type="component" value="Unassembled WGS sequence"/>
</dbReference>
<dbReference type="SUPFAM" id="SSF55961">
    <property type="entry name" value="Bet v1-like"/>
    <property type="match status" value="1"/>
</dbReference>
<name>A0A8J5Y3Z1_DIALT</name>
<reference evidence="1" key="1">
    <citation type="submission" date="2021-05" db="EMBL/GenBank/DDBJ databases">
        <title>The genome of the haptophyte Pavlova lutheri (Diacronema luteri, Pavlovales) - a model for lipid biosynthesis in eukaryotic algae.</title>
        <authorList>
            <person name="Hulatt C.J."/>
            <person name="Posewitz M.C."/>
        </authorList>
    </citation>
    <scope>NUCLEOTIDE SEQUENCE</scope>
    <source>
        <strain evidence="1">NIVA-4/92</strain>
    </source>
</reference>
<evidence type="ECO:0000313" key="2">
    <source>
        <dbReference type="Proteomes" id="UP000751190"/>
    </source>
</evidence>
<protein>
    <recommendedName>
        <fullName evidence="3">START domain-containing protein</fullName>
    </recommendedName>
</protein>
<dbReference type="InterPro" id="IPR023393">
    <property type="entry name" value="START-like_dom_sf"/>
</dbReference>
<evidence type="ECO:0000313" key="1">
    <source>
        <dbReference type="EMBL" id="KAG8471220.1"/>
    </source>
</evidence>
<dbReference type="OMA" id="PAHIDIC"/>
<gene>
    <name evidence="1" type="ORF">KFE25_009641</name>
</gene>
<dbReference type="EMBL" id="JAGTXO010000001">
    <property type="protein sequence ID" value="KAG8471220.1"/>
    <property type="molecule type" value="Genomic_DNA"/>
</dbReference>
<evidence type="ECO:0008006" key="3">
    <source>
        <dbReference type="Google" id="ProtNLM"/>
    </source>
</evidence>
<sequence length="347" mass="38249">MAEPNFGGGDALRPAQLGEAIDHAVFLAEERRYIEAGLLLERVRAFVDGRPARSALASRARLDTLLARGGALELVEARRRTAERALVDLRDDDGWVLYADRHGQRTRYRRANGVLSIKIDATVDGIRPADAFFIWREASLFRHWSPLISRSAMLHDFHPAEVALHLEIDLPALVHADLALHGWGCVHLREAGAVLICVRPLEQTALPTGVTIPPPPSARRTFPPQRVPAHIDICVEPRSPTSVHFTYAVSYPLHPAVPTWAMNIILGQGMADLFAKMRAEAVKMAAGDVAASVHLARMREPSGKAAARWLSDRIDPFVASLGQPGGAAGEKARVSADTERWRRWPFR</sequence>